<feature type="coiled-coil region" evidence="1">
    <location>
        <begin position="490"/>
        <end position="520"/>
    </location>
</feature>
<evidence type="ECO:0000313" key="3">
    <source>
        <dbReference type="EMBL" id="KAH7288737.1"/>
    </source>
</evidence>
<evidence type="ECO:0008006" key="5">
    <source>
        <dbReference type="Google" id="ProtNLM"/>
    </source>
</evidence>
<dbReference type="Proteomes" id="UP000825935">
    <property type="component" value="Chromosome 31"/>
</dbReference>
<organism evidence="3 4">
    <name type="scientific">Ceratopteris richardii</name>
    <name type="common">Triangle waterfern</name>
    <dbReference type="NCBI Taxonomy" id="49495"/>
    <lineage>
        <taxon>Eukaryota</taxon>
        <taxon>Viridiplantae</taxon>
        <taxon>Streptophyta</taxon>
        <taxon>Embryophyta</taxon>
        <taxon>Tracheophyta</taxon>
        <taxon>Polypodiopsida</taxon>
        <taxon>Polypodiidae</taxon>
        <taxon>Polypodiales</taxon>
        <taxon>Pteridineae</taxon>
        <taxon>Pteridaceae</taxon>
        <taxon>Parkerioideae</taxon>
        <taxon>Ceratopteris</taxon>
    </lineage>
</organism>
<dbReference type="OMA" id="FKAWRGW"/>
<dbReference type="EMBL" id="CM035436">
    <property type="protein sequence ID" value="KAH7288737.1"/>
    <property type="molecule type" value="Genomic_DNA"/>
</dbReference>
<dbReference type="OrthoDB" id="1922948at2759"/>
<keyword evidence="4" id="KW-1185">Reference proteome</keyword>
<protein>
    <recommendedName>
        <fullName evidence="5">Sfi1 spindle body domain-containing protein</fullName>
    </recommendedName>
</protein>
<evidence type="ECO:0000313" key="4">
    <source>
        <dbReference type="Proteomes" id="UP000825935"/>
    </source>
</evidence>
<keyword evidence="1" id="KW-0175">Coiled coil</keyword>
<proteinExistence type="predicted"/>
<accession>A0A8T2QY02</accession>
<comment type="caution">
    <text evidence="3">The sequence shown here is derived from an EMBL/GenBank/DDBJ whole genome shotgun (WGS) entry which is preliminary data.</text>
</comment>
<sequence length="630" mass="74571">MDESDEDPSSAVHRGQQQLPPRKSKLAIFDASLHQNYQPLTLDYAAACSSSLQTWHPSHHLASGRSSRGSTDSEDLELVRETLRQRRLSRHSALLSNVPSADTHTGIKAIKLAIQEHELPVKMAYKQLDELAANAERVRVSIERNRSLLLLQVKRNNSRYTRAAFTGWRQYVDRKIDQRAMLNHAKMRIIHGLLSRVFKIWHYSVLRCRRFKKFLSRVQRILDRHLFQQIWKYWVTFIRQQAKKHEDRRKEKKFMKDMHDTIRERLARRAEALIHRKRLERLFHGFIEGCRLAKMNHCFLWDLHQFMSKKKIGRIFNAWNQLSKKRSFERRAVMKMRNKHLRACFRAWRNKDFYMDNCLRKIQRKCLAIVFAVWVNKVARKKEICSKLRRKRLFLYFNALKQGCKEASQKRYFQQKLSRKLLNCKLRMAFQAWMNFMEIQEQKKILKLQDYVTIIEKENERSKQECSRLARIVESGEWASKQHAEILEAKDALSVERQALAELITRLNNQQVAVMEQKEKNDNEIRHFKDQLFGHNFIHHNKMLIRGASSFNTIVRALKMEALKRGANQEFLCALDRLAMDKVCVFPDGEIRVKTFCNFEKGKWVPKVTGSSLPDLSASCNTSLTSLNKH</sequence>
<dbReference type="AlphaFoldDB" id="A0A8T2QY02"/>
<feature type="region of interest" description="Disordered" evidence="2">
    <location>
        <begin position="1"/>
        <end position="23"/>
    </location>
</feature>
<feature type="region of interest" description="Disordered" evidence="2">
    <location>
        <begin position="56"/>
        <end position="76"/>
    </location>
</feature>
<evidence type="ECO:0000256" key="2">
    <source>
        <dbReference type="SAM" id="MobiDB-lite"/>
    </source>
</evidence>
<reference evidence="3" key="1">
    <citation type="submission" date="2021-08" db="EMBL/GenBank/DDBJ databases">
        <title>WGS assembly of Ceratopteris richardii.</title>
        <authorList>
            <person name="Marchant D.B."/>
            <person name="Chen G."/>
            <person name="Jenkins J."/>
            <person name="Shu S."/>
            <person name="Leebens-Mack J."/>
            <person name="Grimwood J."/>
            <person name="Schmutz J."/>
            <person name="Soltis P."/>
            <person name="Soltis D."/>
            <person name="Chen Z.-H."/>
        </authorList>
    </citation>
    <scope>NUCLEOTIDE SEQUENCE</scope>
    <source>
        <strain evidence="3">Whitten #5841</strain>
        <tissue evidence="3">Leaf</tissue>
    </source>
</reference>
<gene>
    <name evidence="3" type="ORF">KP509_31G039300</name>
</gene>
<evidence type="ECO:0000256" key="1">
    <source>
        <dbReference type="SAM" id="Coils"/>
    </source>
</evidence>
<name>A0A8T2QY02_CERRI</name>